<evidence type="ECO:0000256" key="1">
    <source>
        <dbReference type="SAM" id="Phobius"/>
    </source>
</evidence>
<protein>
    <submittedName>
        <fullName evidence="2">Uncharacterized protein</fullName>
    </submittedName>
</protein>
<dbReference type="EMBL" id="CP019724">
    <property type="protein sequence ID" value="AQS65755.1"/>
    <property type="molecule type" value="Genomic_DNA"/>
</dbReference>
<keyword evidence="1" id="KW-0472">Membrane</keyword>
<dbReference type="KEGG" id="spac:B1H29_01305"/>
<proteinExistence type="predicted"/>
<dbReference type="OrthoDB" id="2716688at2"/>
<name>A0A1S6J1X4_9ACTN</name>
<dbReference type="AlphaFoldDB" id="A0A1S6J1X4"/>
<dbReference type="Proteomes" id="UP000189443">
    <property type="component" value="Chromosome"/>
</dbReference>
<keyword evidence="1" id="KW-0812">Transmembrane</keyword>
<sequence length="217" mass="24111">MFNEVRRRRAVQRVRPGDGRALKRFRWWQLPFRALFYLRLTRDDGRRTVCAVDVRHWRNNSSGNVKACLYVDGRQHARSGLPAAFPVPGGVVEVRMSAFGLKRCHYVTADGAEYQLVPDGDSAEGRRAHFDRRHPALSRGVGFLSSIVLVVAVFLLVVQLAEQLTRADGVSPYVGAFSSPVDLSAWGNSVVGLITLTASTERALRLRHSWLLDGAAG</sequence>
<evidence type="ECO:0000313" key="2">
    <source>
        <dbReference type="EMBL" id="AQS65755.1"/>
    </source>
</evidence>
<keyword evidence="3" id="KW-1185">Reference proteome</keyword>
<feature type="transmembrane region" description="Helical" evidence="1">
    <location>
        <begin position="136"/>
        <end position="161"/>
    </location>
</feature>
<evidence type="ECO:0000313" key="3">
    <source>
        <dbReference type="Proteomes" id="UP000189443"/>
    </source>
</evidence>
<reference evidence="2 3" key="1">
    <citation type="submission" date="2017-02" db="EMBL/GenBank/DDBJ databases">
        <title>Streptomyces pactum ACT12 Genome sequencing and assembly.</title>
        <authorList>
            <person name="Xue Q."/>
            <person name="Yan X."/>
            <person name="Jia L."/>
            <person name="Yan H."/>
        </authorList>
    </citation>
    <scope>NUCLEOTIDE SEQUENCE [LARGE SCALE GENOMIC DNA]</scope>
    <source>
        <strain evidence="2 3">ACT12</strain>
    </source>
</reference>
<accession>A0A1S6J1X4</accession>
<keyword evidence="1" id="KW-1133">Transmembrane helix</keyword>
<organism evidence="2 3">
    <name type="scientific">Streptomyces pactum</name>
    <dbReference type="NCBI Taxonomy" id="68249"/>
    <lineage>
        <taxon>Bacteria</taxon>
        <taxon>Bacillati</taxon>
        <taxon>Actinomycetota</taxon>
        <taxon>Actinomycetes</taxon>
        <taxon>Kitasatosporales</taxon>
        <taxon>Streptomycetaceae</taxon>
        <taxon>Streptomyces</taxon>
    </lineage>
</organism>
<gene>
    <name evidence="2" type="ORF">B1H29_01305</name>
</gene>